<accession>A0A645GQC5</accession>
<proteinExistence type="predicted"/>
<dbReference type="EMBL" id="VSSQ01079646">
    <property type="protein sequence ID" value="MPN29111.1"/>
    <property type="molecule type" value="Genomic_DNA"/>
</dbReference>
<reference evidence="1" key="1">
    <citation type="submission" date="2019-08" db="EMBL/GenBank/DDBJ databases">
        <authorList>
            <person name="Kucharzyk K."/>
            <person name="Murdoch R.W."/>
            <person name="Higgins S."/>
            <person name="Loffler F."/>
        </authorList>
    </citation>
    <scope>NUCLEOTIDE SEQUENCE</scope>
</reference>
<name>A0A645GQC5_9ZZZZ</name>
<protein>
    <submittedName>
        <fullName evidence="1">Uncharacterized protein</fullName>
    </submittedName>
</protein>
<dbReference type="AlphaFoldDB" id="A0A645GQC5"/>
<evidence type="ECO:0000313" key="1">
    <source>
        <dbReference type="EMBL" id="MPN29111.1"/>
    </source>
</evidence>
<sequence>MRAIDIGIGHDDQFVITGFGNIEVSAESGTHRRKQRTDLFVGKDLVD</sequence>
<organism evidence="1">
    <name type="scientific">bioreactor metagenome</name>
    <dbReference type="NCBI Taxonomy" id="1076179"/>
    <lineage>
        <taxon>unclassified sequences</taxon>
        <taxon>metagenomes</taxon>
        <taxon>ecological metagenomes</taxon>
    </lineage>
</organism>
<comment type="caution">
    <text evidence="1">The sequence shown here is derived from an EMBL/GenBank/DDBJ whole genome shotgun (WGS) entry which is preliminary data.</text>
</comment>
<gene>
    <name evidence="1" type="ORF">SDC9_176562</name>
</gene>